<evidence type="ECO:0000313" key="1">
    <source>
        <dbReference type="EMBL" id="KAF0646701.1"/>
    </source>
</evidence>
<organism evidence="2 3">
    <name type="scientific">Streptomyces fradiae ATCC 10745 = DSM 40063</name>
    <dbReference type="NCBI Taxonomy" id="1319510"/>
    <lineage>
        <taxon>Bacteria</taxon>
        <taxon>Bacillati</taxon>
        <taxon>Actinomycetota</taxon>
        <taxon>Actinomycetes</taxon>
        <taxon>Kitasatosporales</taxon>
        <taxon>Streptomycetaceae</taxon>
        <taxon>Streptomyces</taxon>
    </lineage>
</organism>
<name>A0A1Y2NU77_STRFR</name>
<dbReference type="GeneID" id="91402574"/>
<reference evidence="1 4" key="1">
    <citation type="submission" date="2013-05" db="EMBL/GenBank/DDBJ databases">
        <title>Genome Sequence of Streptomyces fradiae.</title>
        <authorList>
            <person name="Kirby R."/>
        </authorList>
    </citation>
    <scope>NUCLEOTIDE SEQUENCE [LARGE SCALE GENOMIC DNA]</scope>
    <source>
        <strain evidence="1 4">ATCC 10745</strain>
    </source>
</reference>
<gene>
    <name evidence="2" type="ORF">BG846_03755</name>
    <name evidence="1" type="ORF">K701_27350</name>
</gene>
<dbReference type="RefSeq" id="WP_031129147.1">
    <property type="nucleotide sequence ID" value="NZ_ASYR01000048.1"/>
</dbReference>
<dbReference type="EMBL" id="ASYR01000048">
    <property type="protein sequence ID" value="KAF0646701.1"/>
    <property type="molecule type" value="Genomic_DNA"/>
</dbReference>
<proteinExistence type="predicted"/>
<reference evidence="2 3" key="2">
    <citation type="submission" date="2016-09" db="EMBL/GenBank/DDBJ databases">
        <title>Streptomyces fradiae DSM40063, a candidate organism with high potential of specific P450 cytochromes.</title>
        <authorList>
            <person name="Grumaz C."/>
            <person name="Vainshtein Y."/>
            <person name="Kirstahler P."/>
            <person name="Sohn K."/>
        </authorList>
    </citation>
    <scope>NUCLEOTIDE SEQUENCE [LARGE SCALE GENOMIC DNA]</scope>
    <source>
        <strain evidence="2 3">DSM 40063</strain>
    </source>
</reference>
<accession>A0A1Y2NU77</accession>
<dbReference type="EMBL" id="MIFZ01000278">
    <property type="protein sequence ID" value="OSY50587.1"/>
    <property type="molecule type" value="Genomic_DNA"/>
</dbReference>
<dbReference type="Proteomes" id="UP000194318">
    <property type="component" value="Unassembled WGS sequence"/>
</dbReference>
<protein>
    <submittedName>
        <fullName evidence="2">Uncharacterized protein</fullName>
    </submittedName>
</protein>
<dbReference type="Proteomes" id="UP000731519">
    <property type="component" value="Unassembled WGS sequence"/>
</dbReference>
<sequence>MTSLARQLADAVRGQAVHAGTAEPAIRGANWRLATVASVSTDGTITTTDGIVARRTADYLGAAAGQVVRVGESSTGNWISDGPLGTGSGAWTGIPLTSGWTATAGYYTPAYQLLGDGTASLSGMASMSGSLAAGTTVATLPAEARPASRVRATVQVAAAAGVGYYGVMTIQPDGTIILGDFDAALPGTGSKYAQFDVFGRYRLT</sequence>
<dbReference type="AlphaFoldDB" id="A0A1Y2NU77"/>
<keyword evidence="4" id="KW-1185">Reference proteome</keyword>
<evidence type="ECO:0000313" key="4">
    <source>
        <dbReference type="Proteomes" id="UP000731519"/>
    </source>
</evidence>
<evidence type="ECO:0000313" key="3">
    <source>
        <dbReference type="Proteomes" id="UP000194318"/>
    </source>
</evidence>
<evidence type="ECO:0000313" key="2">
    <source>
        <dbReference type="EMBL" id="OSY50587.1"/>
    </source>
</evidence>
<comment type="caution">
    <text evidence="2">The sequence shown here is derived from an EMBL/GenBank/DDBJ whole genome shotgun (WGS) entry which is preliminary data.</text>
</comment>